<organism evidence="2 3">
    <name type="scientific">Symbiodinium microadriaticum</name>
    <name type="common">Dinoflagellate</name>
    <name type="synonym">Zooxanthella microadriatica</name>
    <dbReference type="NCBI Taxonomy" id="2951"/>
    <lineage>
        <taxon>Eukaryota</taxon>
        <taxon>Sar</taxon>
        <taxon>Alveolata</taxon>
        <taxon>Dinophyceae</taxon>
        <taxon>Suessiales</taxon>
        <taxon>Symbiodiniaceae</taxon>
        <taxon>Symbiodinium</taxon>
    </lineage>
</organism>
<gene>
    <name evidence="2" type="ORF">AK812_SmicGene10351</name>
</gene>
<comment type="caution">
    <text evidence="2">The sequence shown here is derived from an EMBL/GenBank/DDBJ whole genome shotgun (WGS) entry which is preliminary data.</text>
</comment>
<evidence type="ECO:0000313" key="2">
    <source>
        <dbReference type="EMBL" id="OLQ06334.1"/>
    </source>
</evidence>
<dbReference type="Proteomes" id="UP000186817">
    <property type="component" value="Unassembled WGS sequence"/>
</dbReference>
<feature type="region of interest" description="Disordered" evidence="1">
    <location>
        <begin position="291"/>
        <end position="317"/>
    </location>
</feature>
<dbReference type="EMBL" id="LSRX01000162">
    <property type="protein sequence ID" value="OLQ06334.1"/>
    <property type="molecule type" value="Genomic_DNA"/>
</dbReference>
<evidence type="ECO:0000256" key="1">
    <source>
        <dbReference type="SAM" id="MobiDB-lite"/>
    </source>
</evidence>
<protein>
    <submittedName>
        <fullName evidence="2">Uncharacterized protein</fullName>
    </submittedName>
</protein>
<evidence type="ECO:0000313" key="3">
    <source>
        <dbReference type="Proteomes" id="UP000186817"/>
    </source>
</evidence>
<name>A0A1Q9EFW7_SYMMI</name>
<accession>A0A1Q9EFW7</accession>
<keyword evidence="3" id="KW-1185">Reference proteome</keyword>
<reference evidence="2 3" key="1">
    <citation type="submission" date="2016-02" db="EMBL/GenBank/DDBJ databases">
        <title>Genome analysis of coral dinoflagellate symbionts highlights evolutionary adaptations to a symbiotic lifestyle.</title>
        <authorList>
            <person name="Aranda M."/>
            <person name="Li Y."/>
            <person name="Liew Y.J."/>
            <person name="Baumgarten S."/>
            <person name="Simakov O."/>
            <person name="Wilson M."/>
            <person name="Piel J."/>
            <person name="Ashoor H."/>
            <person name="Bougouffa S."/>
            <person name="Bajic V.B."/>
            <person name="Ryu T."/>
            <person name="Ravasi T."/>
            <person name="Bayer T."/>
            <person name="Micklem G."/>
            <person name="Kim H."/>
            <person name="Bhak J."/>
            <person name="Lajeunesse T.C."/>
            <person name="Voolstra C.R."/>
        </authorList>
    </citation>
    <scope>NUCLEOTIDE SEQUENCE [LARGE SCALE GENOMIC DNA]</scope>
    <source>
        <strain evidence="2 3">CCMP2467</strain>
    </source>
</reference>
<dbReference type="OrthoDB" id="411712at2759"/>
<dbReference type="AlphaFoldDB" id="A0A1Q9EFW7"/>
<sequence length="317" mass="34571">MIRTKSKETKVSRPRTPRPNLLRRKKVFRCCSSLARWCRLSPCRSAWQHAFSVCSLRYRVYVVTRASPNRNDVSAQLMLSLIMGLSDGGYESGVQATTHAAITTNLKDEMTLKSLHFDRYRGVRVGEASTPGPPRLHDQQERALDALARVGIGPTHNGGVTHVASESFFDCEQPDNLVRSADDQSDHTAPGMTPPPSEDDTPGAADRQAVCEATLLDTPPETARSFGLEAVAFLRQLAKARARESPARLRPAVQRASVHRWTGMLAVAAQRALAYSLLELPLAAADECDGTEPPLGDLLADARDTEPVPASRLPAPC</sequence>
<proteinExistence type="predicted"/>
<feature type="region of interest" description="Disordered" evidence="1">
    <location>
        <begin position="177"/>
        <end position="205"/>
    </location>
</feature>